<gene>
    <name evidence="1" type="ORF">DLAC_00483</name>
</gene>
<dbReference type="Proteomes" id="UP000076078">
    <property type="component" value="Unassembled WGS sequence"/>
</dbReference>
<dbReference type="EMBL" id="LODT01000001">
    <property type="protein sequence ID" value="KYR02995.1"/>
    <property type="molecule type" value="Genomic_DNA"/>
</dbReference>
<sequence>MNRTSWVHFGDLMDRITFENANRYIDILPEIRNSIQLSIPKQPIQIFNNNPENENVQAINLDDPIDAEHPLPERIYVTLGLVRIFEKATSDEPIHTYSGGVTWDIIKDTLHLTKGGLIRRNNVAKTIVSPPYPPGDYQLINSKSIVGIIL</sequence>
<dbReference type="InParanoid" id="A0A152AA34"/>
<name>A0A152AA34_TIELA</name>
<proteinExistence type="predicted"/>
<organism evidence="1 2">
    <name type="scientific">Tieghemostelium lacteum</name>
    <name type="common">Slime mold</name>
    <name type="synonym">Dictyostelium lacteum</name>
    <dbReference type="NCBI Taxonomy" id="361077"/>
    <lineage>
        <taxon>Eukaryota</taxon>
        <taxon>Amoebozoa</taxon>
        <taxon>Evosea</taxon>
        <taxon>Eumycetozoa</taxon>
        <taxon>Dictyostelia</taxon>
        <taxon>Dictyosteliales</taxon>
        <taxon>Raperosteliaceae</taxon>
        <taxon>Tieghemostelium</taxon>
    </lineage>
</organism>
<comment type="caution">
    <text evidence="1">The sequence shown here is derived from an EMBL/GenBank/DDBJ whole genome shotgun (WGS) entry which is preliminary data.</text>
</comment>
<reference evidence="1 2" key="1">
    <citation type="submission" date="2015-12" db="EMBL/GenBank/DDBJ databases">
        <title>Dictyostelia acquired genes for synthesis and detection of signals that induce cell-type specialization by lateral gene transfer from prokaryotes.</title>
        <authorList>
            <person name="Gloeckner G."/>
            <person name="Schaap P."/>
        </authorList>
    </citation>
    <scope>NUCLEOTIDE SEQUENCE [LARGE SCALE GENOMIC DNA]</scope>
    <source>
        <strain evidence="1 2">TK</strain>
    </source>
</reference>
<evidence type="ECO:0000313" key="2">
    <source>
        <dbReference type="Proteomes" id="UP000076078"/>
    </source>
</evidence>
<dbReference type="AlphaFoldDB" id="A0A152AA34"/>
<keyword evidence="2" id="KW-1185">Reference proteome</keyword>
<accession>A0A152AA34</accession>
<evidence type="ECO:0000313" key="1">
    <source>
        <dbReference type="EMBL" id="KYR02995.1"/>
    </source>
</evidence>
<protein>
    <submittedName>
        <fullName evidence="1">Uncharacterized protein</fullName>
    </submittedName>
</protein>